<keyword evidence="4" id="KW-0812">Transmembrane</keyword>
<organism evidence="6 7">
    <name type="scientific">Alsobacter ponti</name>
    <dbReference type="NCBI Taxonomy" id="2962936"/>
    <lineage>
        <taxon>Bacteria</taxon>
        <taxon>Pseudomonadati</taxon>
        <taxon>Pseudomonadota</taxon>
        <taxon>Alphaproteobacteria</taxon>
        <taxon>Hyphomicrobiales</taxon>
        <taxon>Alsobacteraceae</taxon>
        <taxon>Alsobacter</taxon>
    </lineage>
</organism>
<keyword evidence="6" id="KW-0808">Transferase</keyword>
<evidence type="ECO:0000313" key="7">
    <source>
        <dbReference type="Proteomes" id="UP001205890"/>
    </source>
</evidence>
<evidence type="ECO:0000256" key="1">
    <source>
        <dbReference type="ARBA" id="ARBA00006464"/>
    </source>
</evidence>
<dbReference type="Pfam" id="PF02397">
    <property type="entry name" value="Bac_transf"/>
    <property type="match status" value="1"/>
</dbReference>
<evidence type="ECO:0000256" key="3">
    <source>
        <dbReference type="SAM" id="MobiDB-lite"/>
    </source>
</evidence>
<keyword evidence="4" id="KW-1133">Transmembrane helix</keyword>
<feature type="domain" description="Bacterial sugar transferase" evidence="5">
    <location>
        <begin position="22"/>
        <end position="187"/>
    </location>
</feature>
<dbReference type="PANTHER" id="PTHR30576">
    <property type="entry name" value="COLANIC BIOSYNTHESIS UDP-GLUCOSE LIPID CARRIER TRANSFERASE"/>
    <property type="match status" value="1"/>
</dbReference>
<gene>
    <name evidence="6" type="ORF">NK718_07890</name>
</gene>
<evidence type="ECO:0000259" key="5">
    <source>
        <dbReference type="Pfam" id="PF02397"/>
    </source>
</evidence>
<keyword evidence="7" id="KW-1185">Reference proteome</keyword>
<comment type="caution">
    <text evidence="6">The sequence shown here is derived from an EMBL/GenBank/DDBJ whole genome shotgun (WGS) entry which is preliminary data.</text>
</comment>
<dbReference type="Proteomes" id="UP001205890">
    <property type="component" value="Unassembled WGS sequence"/>
</dbReference>
<keyword evidence="2" id="KW-0270">Exopolysaccharide synthesis</keyword>
<dbReference type="EMBL" id="JANCLU010000006">
    <property type="protein sequence ID" value="MCP8938434.1"/>
    <property type="molecule type" value="Genomic_DNA"/>
</dbReference>
<comment type="similarity">
    <text evidence="1">Belongs to the bacterial sugar transferase family.</text>
</comment>
<protein>
    <submittedName>
        <fullName evidence="6">Sugar transferase</fullName>
    </submittedName>
</protein>
<evidence type="ECO:0000256" key="4">
    <source>
        <dbReference type="SAM" id="Phobius"/>
    </source>
</evidence>
<dbReference type="PANTHER" id="PTHR30576:SF0">
    <property type="entry name" value="UNDECAPRENYL-PHOSPHATE N-ACETYLGALACTOSAMINYL 1-PHOSPHATE TRANSFERASE-RELATED"/>
    <property type="match status" value="1"/>
</dbReference>
<proteinExistence type="inferred from homology"/>
<dbReference type="GO" id="GO:0016740">
    <property type="term" value="F:transferase activity"/>
    <property type="evidence" value="ECO:0007669"/>
    <property type="project" value="UniProtKB-KW"/>
</dbReference>
<feature type="region of interest" description="Disordered" evidence="3">
    <location>
        <begin position="1"/>
        <end position="20"/>
    </location>
</feature>
<accession>A0ABT1LAF1</accession>
<keyword evidence="4" id="KW-0472">Membrane</keyword>
<sequence>MSDSLVSSDGKPPANGPGGGSKRALDLFLSIVLLALLSPMILIVWALVVANFGRPALVSRDVVGLRGRVFRQYRFRISPNQAASKRKNSDPGLHDWLRASGVEDLPGLYNVLKGDMSMVGPCPRTQRELTLCGPAASDLLLARPGLVSPSRHLATGRLPARKAAALDQHYVQAGRIADDFRLLARALTSSPDP</sequence>
<dbReference type="InterPro" id="IPR003362">
    <property type="entry name" value="Bact_transf"/>
</dbReference>
<evidence type="ECO:0000313" key="6">
    <source>
        <dbReference type="EMBL" id="MCP8938434.1"/>
    </source>
</evidence>
<reference evidence="6 7" key="1">
    <citation type="submission" date="2022-07" db="EMBL/GenBank/DDBJ databases">
        <authorList>
            <person name="Li W.-J."/>
            <person name="Deng Q.-Q."/>
        </authorList>
    </citation>
    <scope>NUCLEOTIDE SEQUENCE [LARGE SCALE GENOMIC DNA]</scope>
    <source>
        <strain evidence="6 7">SYSU M60028</strain>
    </source>
</reference>
<evidence type="ECO:0000256" key="2">
    <source>
        <dbReference type="ARBA" id="ARBA00023169"/>
    </source>
</evidence>
<name>A0ABT1LAF1_9HYPH</name>
<feature type="transmembrane region" description="Helical" evidence="4">
    <location>
        <begin position="27"/>
        <end position="50"/>
    </location>
</feature>
<dbReference type="RefSeq" id="WP_254740365.1">
    <property type="nucleotide sequence ID" value="NZ_JANCLU010000006.1"/>
</dbReference>